<dbReference type="InterPro" id="IPR009057">
    <property type="entry name" value="Homeodomain-like_sf"/>
</dbReference>
<dbReference type="InterPro" id="IPR001789">
    <property type="entry name" value="Sig_transdc_resp-reg_receiver"/>
</dbReference>
<dbReference type="Pfam" id="PF00158">
    <property type="entry name" value="Sigma54_activat"/>
    <property type="match status" value="1"/>
</dbReference>
<dbReference type="InterPro" id="IPR058031">
    <property type="entry name" value="AAA_lid_NorR"/>
</dbReference>
<dbReference type="Gene3D" id="1.10.8.60">
    <property type="match status" value="1"/>
</dbReference>
<evidence type="ECO:0000256" key="2">
    <source>
        <dbReference type="ARBA" id="ARBA00022840"/>
    </source>
</evidence>
<feature type="domain" description="Response regulatory" evidence="7">
    <location>
        <begin position="5"/>
        <end position="120"/>
    </location>
</feature>
<sequence length="449" mass="50670">MKQGKILVIDDENQLRKALSRIIELEGYEVFQSENGVKGLKILEKEKDILLVVCDVRLPDLNGLHLLTTIKQNYPATEVILLTAYGTIHDGVFAMKQGAFDYITKGDGDEQIIVTVEKAVEKAKLQQRIFELENKLETRYSFDRILGQSKAILEAMELARKVAPMDSTVLLEGETGTGKELFAQSIHNESPRRNKPFVAVNCSAFPKELLESEIFGHRKGSFTGAVYDKKGLFEEANEGTLFLDEIGEMHPDLQAKLLRVLEEQTFTRIGDTRPTKVNVRIIAATNRDLLKEVSQENFRHDLYYRLSVFKIQIPALRERKDDIPLLVDYFVKIYAAKTKKKITGPSAAFLQKLDAFDWPGNTRELKNVIERAVILTDSSELTPDLLPLEIRLPDAGVTPDQFGTLESIEKAHILRMLQHTGGNKTKAAEKLGIAVPTLYRKLEQYGLSD</sequence>
<dbReference type="Pfam" id="PF25601">
    <property type="entry name" value="AAA_lid_14"/>
    <property type="match status" value="1"/>
</dbReference>
<dbReference type="InterPro" id="IPR002078">
    <property type="entry name" value="Sigma_54_int"/>
</dbReference>
<evidence type="ECO:0000256" key="1">
    <source>
        <dbReference type="ARBA" id="ARBA00022741"/>
    </source>
</evidence>
<dbReference type="PROSITE" id="PS00676">
    <property type="entry name" value="SIGMA54_INTERACT_2"/>
    <property type="match status" value="1"/>
</dbReference>
<comment type="caution">
    <text evidence="8">The sequence shown here is derived from an EMBL/GenBank/DDBJ whole genome shotgun (WGS) entry which is preliminary data.</text>
</comment>
<dbReference type="Pfam" id="PF02954">
    <property type="entry name" value="HTH_8"/>
    <property type="match status" value="1"/>
</dbReference>
<feature type="domain" description="Sigma-54 factor interaction" evidence="6">
    <location>
        <begin position="145"/>
        <end position="374"/>
    </location>
</feature>
<dbReference type="Proteomes" id="UP001163821">
    <property type="component" value="Unassembled WGS sequence"/>
</dbReference>
<dbReference type="RefSeq" id="WP_282591925.1">
    <property type="nucleotide sequence ID" value="NZ_JAPAAF010000015.1"/>
</dbReference>
<dbReference type="SUPFAM" id="SSF52172">
    <property type="entry name" value="CheY-like"/>
    <property type="match status" value="1"/>
</dbReference>
<dbReference type="EMBL" id="JAPAAF010000015">
    <property type="protein sequence ID" value="MCW0483323.1"/>
    <property type="molecule type" value="Genomic_DNA"/>
</dbReference>
<reference evidence="8" key="1">
    <citation type="submission" date="2022-10" db="EMBL/GenBank/DDBJ databases">
        <title>Gaoshiqiia sediminis gen. nov., sp. nov., isolated from coastal sediment.</title>
        <authorList>
            <person name="Yu W.X."/>
            <person name="Mu D.S."/>
            <person name="Du J.Z."/>
            <person name="Liang Y.Q."/>
        </authorList>
    </citation>
    <scope>NUCLEOTIDE SEQUENCE</scope>
    <source>
        <strain evidence="8">A06</strain>
    </source>
</reference>
<keyword evidence="1" id="KW-0547">Nucleotide-binding</keyword>
<dbReference type="PANTHER" id="PTHR32071">
    <property type="entry name" value="TRANSCRIPTIONAL REGULATORY PROTEIN"/>
    <property type="match status" value="1"/>
</dbReference>
<name>A0AA41YBR3_9BACT</name>
<dbReference type="InterPro" id="IPR025943">
    <property type="entry name" value="Sigma_54_int_dom_ATP-bd_2"/>
</dbReference>
<evidence type="ECO:0000313" key="9">
    <source>
        <dbReference type="Proteomes" id="UP001163821"/>
    </source>
</evidence>
<dbReference type="Pfam" id="PF00072">
    <property type="entry name" value="Response_reg"/>
    <property type="match status" value="1"/>
</dbReference>
<keyword evidence="5" id="KW-0597">Phosphoprotein</keyword>
<dbReference type="PANTHER" id="PTHR32071:SF121">
    <property type="entry name" value="SIGMA L-DEPENDENT TRANSCRIPTIONAL REGULATOR YQIR-RELATED"/>
    <property type="match status" value="1"/>
</dbReference>
<dbReference type="Gene3D" id="1.10.10.60">
    <property type="entry name" value="Homeodomain-like"/>
    <property type="match status" value="1"/>
</dbReference>
<dbReference type="SMART" id="SM00382">
    <property type="entry name" value="AAA"/>
    <property type="match status" value="1"/>
</dbReference>
<dbReference type="Gene3D" id="3.40.50.2300">
    <property type="match status" value="1"/>
</dbReference>
<dbReference type="CDD" id="cd00009">
    <property type="entry name" value="AAA"/>
    <property type="match status" value="1"/>
</dbReference>
<dbReference type="Gene3D" id="3.40.50.300">
    <property type="entry name" value="P-loop containing nucleotide triphosphate hydrolases"/>
    <property type="match status" value="1"/>
</dbReference>
<dbReference type="SUPFAM" id="SSF46689">
    <property type="entry name" value="Homeodomain-like"/>
    <property type="match status" value="1"/>
</dbReference>
<dbReference type="InterPro" id="IPR002197">
    <property type="entry name" value="HTH_Fis"/>
</dbReference>
<dbReference type="SMART" id="SM00448">
    <property type="entry name" value="REC"/>
    <property type="match status" value="1"/>
</dbReference>
<dbReference type="PROSITE" id="PS50045">
    <property type="entry name" value="SIGMA54_INTERACT_4"/>
    <property type="match status" value="1"/>
</dbReference>
<feature type="modified residue" description="4-aspartylphosphate" evidence="5">
    <location>
        <position position="55"/>
    </location>
</feature>
<keyword evidence="3" id="KW-0805">Transcription regulation</keyword>
<keyword evidence="4" id="KW-0804">Transcription</keyword>
<dbReference type="PROSITE" id="PS50110">
    <property type="entry name" value="RESPONSE_REGULATORY"/>
    <property type="match status" value="1"/>
</dbReference>
<evidence type="ECO:0000256" key="3">
    <source>
        <dbReference type="ARBA" id="ARBA00023015"/>
    </source>
</evidence>
<dbReference type="InterPro" id="IPR003593">
    <property type="entry name" value="AAA+_ATPase"/>
</dbReference>
<dbReference type="GO" id="GO:0005524">
    <property type="term" value="F:ATP binding"/>
    <property type="evidence" value="ECO:0007669"/>
    <property type="project" value="UniProtKB-KW"/>
</dbReference>
<evidence type="ECO:0000259" key="7">
    <source>
        <dbReference type="PROSITE" id="PS50110"/>
    </source>
</evidence>
<keyword evidence="2" id="KW-0067">ATP-binding</keyword>
<dbReference type="PRINTS" id="PR01590">
    <property type="entry name" value="HTHFIS"/>
</dbReference>
<dbReference type="InterPro" id="IPR025662">
    <property type="entry name" value="Sigma_54_int_dom_ATP-bd_1"/>
</dbReference>
<dbReference type="AlphaFoldDB" id="A0AA41YBR3"/>
<evidence type="ECO:0000259" key="6">
    <source>
        <dbReference type="PROSITE" id="PS50045"/>
    </source>
</evidence>
<protein>
    <submittedName>
        <fullName evidence="8">Sigma-54 dependent transcriptional regulator</fullName>
    </submittedName>
</protein>
<dbReference type="InterPro" id="IPR011006">
    <property type="entry name" value="CheY-like_superfamily"/>
</dbReference>
<proteinExistence type="predicted"/>
<dbReference type="GO" id="GO:0043565">
    <property type="term" value="F:sequence-specific DNA binding"/>
    <property type="evidence" value="ECO:0007669"/>
    <property type="project" value="InterPro"/>
</dbReference>
<dbReference type="PROSITE" id="PS00675">
    <property type="entry name" value="SIGMA54_INTERACT_1"/>
    <property type="match status" value="1"/>
</dbReference>
<gene>
    <name evidence="8" type="ORF">N2K84_11320</name>
</gene>
<evidence type="ECO:0000256" key="5">
    <source>
        <dbReference type="PROSITE-ProRule" id="PRU00169"/>
    </source>
</evidence>
<accession>A0AA41YBR3</accession>
<organism evidence="8 9">
    <name type="scientific">Gaoshiqia sediminis</name>
    <dbReference type="NCBI Taxonomy" id="2986998"/>
    <lineage>
        <taxon>Bacteria</taxon>
        <taxon>Pseudomonadati</taxon>
        <taxon>Bacteroidota</taxon>
        <taxon>Bacteroidia</taxon>
        <taxon>Marinilabiliales</taxon>
        <taxon>Prolixibacteraceae</taxon>
        <taxon>Gaoshiqia</taxon>
    </lineage>
</organism>
<dbReference type="GO" id="GO:0000160">
    <property type="term" value="P:phosphorelay signal transduction system"/>
    <property type="evidence" value="ECO:0007669"/>
    <property type="project" value="InterPro"/>
</dbReference>
<evidence type="ECO:0000256" key="4">
    <source>
        <dbReference type="ARBA" id="ARBA00023163"/>
    </source>
</evidence>
<dbReference type="FunFam" id="3.40.50.300:FF:000006">
    <property type="entry name" value="DNA-binding transcriptional regulator NtrC"/>
    <property type="match status" value="1"/>
</dbReference>
<dbReference type="InterPro" id="IPR027417">
    <property type="entry name" value="P-loop_NTPase"/>
</dbReference>
<evidence type="ECO:0000313" key="8">
    <source>
        <dbReference type="EMBL" id="MCW0483323.1"/>
    </source>
</evidence>
<dbReference type="SUPFAM" id="SSF52540">
    <property type="entry name" value="P-loop containing nucleoside triphosphate hydrolases"/>
    <property type="match status" value="1"/>
</dbReference>
<keyword evidence="9" id="KW-1185">Reference proteome</keyword>
<dbReference type="GO" id="GO:0006355">
    <property type="term" value="P:regulation of DNA-templated transcription"/>
    <property type="evidence" value="ECO:0007669"/>
    <property type="project" value="InterPro"/>
</dbReference>